<proteinExistence type="predicted"/>
<feature type="region of interest" description="Disordered" evidence="1">
    <location>
        <begin position="66"/>
        <end position="86"/>
    </location>
</feature>
<comment type="caution">
    <text evidence="2">The sequence shown here is derived from an EMBL/GenBank/DDBJ whole genome shotgun (WGS) entry which is preliminary data.</text>
</comment>
<dbReference type="AlphaFoldDB" id="A0A2K3N8V9"/>
<feature type="compositionally biased region" description="Polar residues" evidence="1">
    <location>
        <begin position="144"/>
        <end position="155"/>
    </location>
</feature>
<reference evidence="2 3" key="2">
    <citation type="journal article" date="2017" name="Front. Plant Sci.">
        <title>Gene Classification and Mining of Molecular Markers Useful in Red Clover (Trifolium pratense) Breeding.</title>
        <authorList>
            <person name="Istvanek J."/>
            <person name="Dluhosova J."/>
            <person name="Dluhos P."/>
            <person name="Patkova L."/>
            <person name="Nedelnik J."/>
            <person name="Repkova J."/>
        </authorList>
    </citation>
    <scope>NUCLEOTIDE SEQUENCE [LARGE SCALE GENOMIC DNA]</scope>
    <source>
        <strain evidence="3">cv. Tatra</strain>
        <tissue evidence="2">Young leaves</tissue>
    </source>
</reference>
<dbReference type="ExpressionAtlas" id="A0A2K3N8V9">
    <property type="expression patterns" value="baseline"/>
</dbReference>
<evidence type="ECO:0000256" key="1">
    <source>
        <dbReference type="SAM" id="MobiDB-lite"/>
    </source>
</evidence>
<dbReference type="Proteomes" id="UP000236291">
    <property type="component" value="Unassembled WGS sequence"/>
</dbReference>
<dbReference type="EMBL" id="ASHM01017793">
    <property type="protein sequence ID" value="PNX99468.1"/>
    <property type="molecule type" value="Genomic_DNA"/>
</dbReference>
<sequence length="344" mass="38223">MYVLYPSLHCLVHANQGKYDLNSSANVNSAVDASTTVNSDCIDEYIKETVLETNVVPDVYIFVAPDTDVGKNDQDNPDQVDTTEQERIPVVVRTDNNSEPSVDKSVGDDPDVVIVNDIVVGDKSLDKTPSVNVAGRIRNRAAKNVTTTKSKNASVTEEKKKSLKRKVHPTSDSEFELETDIAASGGTSRKSVGRKKIPLHVPPTPLDNVAGLMKIVSDLGHYYYMLVKEFLINIVDNCDDPDSPEYRHDVAELEVTENEICRTITSNRLKHWPTKTKLSATQLTANIILDQHPNILVDADSPYRRTGTSIQKKTDTLTRKQMVDDLTESSRALEARKLKTMMIL</sequence>
<evidence type="ECO:0000313" key="3">
    <source>
        <dbReference type="Proteomes" id="UP000236291"/>
    </source>
</evidence>
<reference evidence="2 3" key="1">
    <citation type="journal article" date="2014" name="Am. J. Bot.">
        <title>Genome assembly and annotation for red clover (Trifolium pratense; Fabaceae).</title>
        <authorList>
            <person name="Istvanek J."/>
            <person name="Jaros M."/>
            <person name="Krenek A."/>
            <person name="Repkova J."/>
        </authorList>
    </citation>
    <scope>NUCLEOTIDE SEQUENCE [LARGE SCALE GENOMIC DNA]</scope>
    <source>
        <strain evidence="3">cv. Tatra</strain>
        <tissue evidence="2">Young leaves</tissue>
    </source>
</reference>
<feature type="region of interest" description="Disordered" evidence="1">
    <location>
        <begin position="144"/>
        <end position="175"/>
    </location>
</feature>
<evidence type="ECO:0000313" key="2">
    <source>
        <dbReference type="EMBL" id="PNX99468.1"/>
    </source>
</evidence>
<gene>
    <name evidence="2" type="ORF">L195_g022734</name>
</gene>
<name>A0A2K3N8V9_TRIPR</name>
<protein>
    <submittedName>
        <fullName evidence="2">Putative envelope-like protein</fullName>
    </submittedName>
</protein>
<accession>A0A2K3N8V9</accession>
<organism evidence="2 3">
    <name type="scientific">Trifolium pratense</name>
    <name type="common">Red clover</name>
    <dbReference type="NCBI Taxonomy" id="57577"/>
    <lineage>
        <taxon>Eukaryota</taxon>
        <taxon>Viridiplantae</taxon>
        <taxon>Streptophyta</taxon>
        <taxon>Embryophyta</taxon>
        <taxon>Tracheophyta</taxon>
        <taxon>Spermatophyta</taxon>
        <taxon>Magnoliopsida</taxon>
        <taxon>eudicotyledons</taxon>
        <taxon>Gunneridae</taxon>
        <taxon>Pentapetalae</taxon>
        <taxon>rosids</taxon>
        <taxon>fabids</taxon>
        <taxon>Fabales</taxon>
        <taxon>Fabaceae</taxon>
        <taxon>Papilionoideae</taxon>
        <taxon>50 kb inversion clade</taxon>
        <taxon>NPAAA clade</taxon>
        <taxon>Hologalegina</taxon>
        <taxon>IRL clade</taxon>
        <taxon>Trifolieae</taxon>
        <taxon>Trifolium</taxon>
    </lineage>
</organism>